<name>A0AAJ8M4D3_9TREE</name>
<protein>
    <recommendedName>
        <fullName evidence="4">RNI-like protein</fullName>
    </recommendedName>
</protein>
<dbReference type="Gene3D" id="3.80.10.10">
    <property type="entry name" value="Ribonuclease Inhibitor"/>
    <property type="match status" value="1"/>
</dbReference>
<reference evidence="2" key="3">
    <citation type="submission" date="2024-01" db="EMBL/GenBank/DDBJ databases">
        <authorList>
            <person name="Coelho M.A."/>
            <person name="David-Palma M."/>
            <person name="Shea T."/>
            <person name="Sun S."/>
            <person name="Cuomo C.A."/>
            <person name="Heitman J."/>
        </authorList>
    </citation>
    <scope>NUCLEOTIDE SEQUENCE</scope>
    <source>
        <strain evidence="2">CBS 7841</strain>
    </source>
</reference>
<dbReference type="InterPro" id="IPR032675">
    <property type="entry name" value="LRR_dom_sf"/>
</dbReference>
<feature type="region of interest" description="Disordered" evidence="1">
    <location>
        <begin position="1"/>
        <end position="25"/>
    </location>
</feature>
<organism evidence="2 3">
    <name type="scientific">Cryptococcus depauperatus CBS 7841</name>
    <dbReference type="NCBI Taxonomy" id="1295531"/>
    <lineage>
        <taxon>Eukaryota</taxon>
        <taxon>Fungi</taxon>
        <taxon>Dikarya</taxon>
        <taxon>Basidiomycota</taxon>
        <taxon>Agaricomycotina</taxon>
        <taxon>Tremellomycetes</taxon>
        <taxon>Tremellales</taxon>
        <taxon>Cryptococcaceae</taxon>
        <taxon>Cryptococcus</taxon>
    </lineage>
</organism>
<feature type="compositionally biased region" description="Basic residues" evidence="1">
    <location>
        <begin position="1"/>
        <end position="19"/>
    </location>
</feature>
<dbReference type="KEGG" id="cdep:91090067"/>
<evidence type="ECO:0000313" key="2">
    <source>
        <dbReference type="EMBL" id="WVN90617.1"/>
    </source>
</evidence>
<dbReference type="RefSeq" id="XP_066071317.1">
    <property type="nucleotide sequence ID" value="XM_066215220.1"/>
</dbReference>
<sequence>MPSKHLIARRSASSKRFKPSGRGERSIWTAKDDWESLISNSALSTSSISSRPPAFRGTLPSLSRYACSALVRGFGRVWGDAGEEGEEWRRWWTVGWRGVPDHLKEIVRDRVMDKWGGILSLQLFTIPPTLYLPGELLQSVAKTTRLKPVIPPAASANLMTSLILTHSPSSTDVGLAGLIHFLPNLTVINLKGCSLAGEKTVETMIGRCFNLVKINLKETKVREKEVAALLDKFGRQLREFKIGAIVTFDNVNSTFGSQHYPYITHLSLPGNILNRPNFGNTNTTRFTGLGYPLPRATPSTTAIHWSTLDKTFPSLTHLNLPGLLVPPGTDISTTNLTLVKLSIGPRGPPVPIDTITSIIKTHQLTLCSLSLGNLYPTNATVSIQSSQWNDLIEAVSGCRSLEAFEWLADSRTNDSRCDASMEAYGGGLVSALFGHERLPMLKRVILQVPCPIELPLASNSLQPIETFEIPNANLANHQEFAKSLSFSTLRSLDLSGTTVDGTSSGKGQAVDKD</sequence>
<gene>
    <name evidence="2" type="ORF">L203_105858</name>
</gene>
<dbReference type="Proteomes" id="UP000094043">
    <property type="component" value="Chromosome 7"/>
</dbReference>
<evidence type="ECO:0008006" key="4">
    <source>
        <dbReference type="Google" id="ProtNLM"/>
    </source>
</evidence>
<reference evidence="2" key="1">
    <citation type="submission" date="2016-06" db="EMBL/GenBank/DDBJ databases">
        <authorList>
            <person name="Cuomo C."/>
            <person name="Litvintseva A."/>
            <person name="Heitman J."/>
            <person name="Chen Y."/>
            <person name="Sun S."/>
            <person name="Springer D."/>
            <person name="Dromer F."/>
            <person name="Young S."/>
            <person name="Zeng Q."/>
            <person name="Chapman S."/>
            <person name="Gujja S."/>
            <person name="Saif S."/>
            <person name="Birren B."/>
        </authorList>
    </citation>
    <scope>NUCLEOTIDE SEQUENCE</scope>
    <source>
        <strain evidence="2">CBS 7841</strain>
    </source>
</reference>
<dbReference type="EMBL" id="CP143790">
    <property type="protein sequence ID" value="WVN90617.1"/>
    <property type="molecule type" value="Genomic_DNA"/>
</dbReference>
<proteinExistence type="predicted"/>
<dbReference type="SUPFAM" id="SSF52047">
    <property type="entry name" value="RNI-like"/>
    <property type="match status" value="1"/>
</dbReference>
<reference evidence="2" key="2">
    <citation type="journal article" date="2022" name="Elife">
        <title>Obligate sexual reproduction of a homothallic fungus closely related to the Cryptococcus pathogenic species complex.</title>
        <authorList>
            <person name="Passer A.R."/>
            <person name="Clancey S.A."/>
            <person name="Shea T."/>
            <person name="David-Palma M."/>
            <person name="Averette A.F."/>
            <person name="Boekhout T."/>
            <person name="Porcel B.M."/>
            <person name="Nowrousian M."/>
            <person name="Cuomo C.A."/>
            <person name="Sun S."/>
            <person name="Heitman J."/>
            <person name="Coelho M.A."/>
        </authorList>
    </citation>
    <scope>NUCLEOTIDE SEQUENCE</scope>
    <source>
        <strain evidence="2">CBS 7841</strain>
    </source>
</reference>
<evidence type="ECO:0000256" key="1">
    <source>
        <dbReference type="SAM" id="MobiDB-lite"/>
    </source>
</evidence>
<dbReference type="GeneID" id="91090067"/>
<accession>A0AAJ8M4D3</accession>
<evidence type="ECO:0000313" key="3">
    <source>
        <dbReference type="Proteomes" id="UP000094043"/>
    </source>
</evidence>
<keyword evidence="3" id="KW-1185">Reference proteome</keyword>
<dbReference type="AlphaFoldDB" id="A0AAJ8M4D3"/>